<dbReference type="EMBL" id="BOPG01000012">
    <property type="protein sequence ID" value="GIJ54722.1"/>
    <property type="molecule type" value="Genomic_DNA"/>
</dbReference>
<gene>
    <name evidence="1" type="ORF">Vau01_022380</name>
</gene>
<dbReference type="AlphaFoldDB" id="A0A8J3Z1E0"/>
<comment type="caution">
    <text evidence="1">The sequence shown here is derived from an EMBL/GenBank/DDBJ whole genome shotgun (WGS) entry which is preliminary data.</text>
</comment>
<organism evidence="1 2">
    <name type="scientific">Virgisporangium aurantiacum</name>
    <dbReference type="NCBI Taxonomy" id="175570"/>
    <lineage>
        <taxon>Bacteria</taxon>
        <taxon>Bacillati</taxon>
        <taxon>Actinomycetota</taxon>
        <taxon>Actinomycetes</taxon>
        <taxon>Micromonosporales</taxon>
        <taxon>Micromonosporaceae</taxon>
        <taxon>Virgisporangium</taxon>
    </lineage>
</organism>
<reference evidence="1" key="1">
    <citation type="submission" date="2021-01" db="EMBL/GenBank/DDBJ databases">
        <title>Whole genome shotgun sequence of Virgisporangium aurantiacum NBRC 16421.</title>
        <authorList>
            <person name="Komaki H."/>
            <person name="Tamura T."/>
        </authorList>
    </citation>
    <scope>NUCLEOTIDE SEQUENCE</scope>
    <source>
        <strain evidence="1">NBRC 16421</strain>
    </source>
</reference>
<dbReference type="Proteomes" id="UP000612585">
    <property type="component" value="Unassembled WGS sequence"/>
</dbReference>
<accession>A0A8J3Z1E0</accession>
<proteinExistence type="predicted"/>
<keyword evidence="2" id="KW-1185">Reference proteome</keyword>
<evidence type="ECO:0000313" key="1">
    <source>
        <dbReference type="EMBL" id="GIJ54722.1"/>
    </source>
</evidence>
<name>A0A8J3Z1E0_9ACTN</name>
<evidence type="ECO:0000313" key="2">
    <source>
        <dbReference type="Proteomes" id="UP000612585"/>
    </source>
</evidence>
<sequence>MLRPAEGVAVRPCGWTHGESQHLNLLWRSGRVHADSCDHYLYPAWTDYRDDVVAAFTAGPTPVPVRQ</sequence>
<protein>
    <submittedName>
        <fullName evidence="1">Uncharacterized protein</fullName>
    </submittedName>
</protein>